<dbReference type="InterPro" id="IPR003594">
    <property type="entry name" value="HATPase_dom"/>
</dbReference>
<gene>
    <name evidence="2" type="ORF">MPLDJ20_20340</name>
</gene>
<evidence type="ECO:0000313" key="2">
    <source>
        <dbReference type="EMBL" id="CDX35836.1"/>
    </source>
</evidence>
<sequence length="80" mass="8618">MSDVDPDAAGILCRNLIDNALRYGKASSPVAVTLDSDGLLTVSNEGPVVPPEIMAKLAFRAGRNFGPRQRNRAVDRFDDC</sequence>
<protein>
    <recommendedName>
        <fullName evidence="1">Histidine kinase/HSP90-like ATPase domain-containing protein</fullName>
    </recommendedName>
</protein>
<dbReference type="Pfam" id="PF02518">
    <property type="entry name" value="HATPase_c"/>
    <property type="match status" value="1"/>
</dbReference>
<dbReference type="Gene3D" id="3.30.565.10">
    <property type="entry name" value="Histidine kinase-like ATPase, C-terminal domain"/>
    <property type="match status" value="1"/>
</dbReference>
<dbReference type="Proteomes" id="UP000046373">
    <property type="component" value="Unassembled WGS sequence"/>
</dbReference>
<dbReference type="EMBL" id="CCNB01000012">
    <property type="protein sequence ID" value="CDX35836.1"/>
    <property type="molecule type" value="Genomic_DNA"/>
</dbReference>
<proteinExistence type="predicted"/>
<dbReference type="AlphaFoldDB" id="A0A090F309"/>
<dbReference type="CDD" id="cd00075">
    <property type="entry name" value="HATPase"/>
    <property type="match status" value="1"/>
</dbReference>
<dbReference type="InterPro" id="IPR036890">
    <property type="entry name" value="HATPase_C_sf"/>
</dbReference>
<accession>A0A090F309</accession>
<name>A0A090F309_MESPL</name>
<evidence type="ECO:0000259" key="1">
    <source>
        <dbReference type="Pfam" id="PF02518"/>
    </source>
</evidence>
<organism evidence="2 3">
    <name type="scientific">Mesorhizobium plurifarium</name>
    <dbReference type="NCBI Taxonomy" id="69974"/>
    <lineage>
        <taxon>Bacteria</taxon>
        <taxon>Pseudomonadati</taxon>
        <taxon>Pseudomonadota</taxon>
        <taxon>Alphaproteobacteria</taxon>
        <taxon>Hyphomicrobiales</taxon>
        <taxon>Phyllobacteriaceae</taxon>
        <taxon>Mesorhizobium</taxon>
    </lineage>
</organism>
<dbReference type="SUPFAM" id="SSF55874">
    <property type="entry name" value="ATPase domain of HSP90 chaperone/DNA topoisomerase II/histidine kinase"/>
    <property type="match status" value="1"/>
</dbReference>
<evidence type="ECO:0000313" key="3">
    <source>
        <dbReference type="Proteomes" id="UP000046373"/>
    </source>
</evidence>
<feature type="domain" description="Histidine kinase/HSP90-like ATPase" evidence="1">
    <location>
        <begin position="5"/>
        <end position="59"/>
    </location>
</feature>
<reference evidence="2 3" key="1">
    <citation type="submission" date="2014-08" db="EMBL/GenBank/DDBJ databases">
        <authorList>
            <person name="Moulin Lionel"/>
        </authorList>
    </citation>
    <scope>NUCLEOTIDE SEQUENCE [LARGE SCALE GENOMIC DNA]</scope>
</reference>